<keyword evidence="1" id="KW-0812">Transmembrane</keyword>
<evidence type="ECO:0008006" key="4">
    <source>
        <dbReference type="Google" id="ProtNLM"/>
    </source>
</evidence>
<feature type="transmembrane region" description="Helical" evidence="1">
    <location>
        <begin position="310"/>
        <end position="334"/>
    </location>
</feature>
<proteinExistence type="predicted"/>
<gene>
    <name evidence="2" type="ORF">ODALV1_LOCUS6889</name>
</gene>
<dbReference type="EMBL" id="CAXLJM020000022">
    <property type="protein sequence ID" value="CAL8087908.1"/>
    <property type="molecule type" value="Genomic_DNA"/>
</dbReference>
<feature type="transmembrane region" description="Helical" evidence="1">
    <location>
        <begin position="49"/>
        <end position="72"/>
    </location>
</feature>
<feature type="transmembrane region" description="Helical" evidence="1">
    <location>
        <begin position="281"/>
        <end position="304"/>
    </location>
</feature>
<feature type="transmembrane region" description="Helical" evidence="1">
    <location>
        <begin position="87"/>
        <end position="107"/>
    </location>
</feature>
<feature type="transmembrane region" description="Helical" evidence="1">
    <location>
        <begin position="389"/>
        <end position="409"/>
    </location>
</feature>
<protein>
    <recommendedName>
        <fullName evidence="4">Gustatory receptor</fullName>
    </recommendedName>
</protein>
<keyword evidence="1" id="KW-1133">Transmembrane helix</keyword>
<accession>A0ABP1Q3P2</accession>
<dbReference type="Proteomes" id="UP001642540">
    <property type="component" value="Unassembled WGS sequence"/>
</dbReference>
<evidence type="ECO:0000313" key="2">
    <source>
        <dbReference type="EMBL" id="CAL8087908.1"/>
    </source>
</evidence>
<keyword evidence="1" id="KW-0472">Membrane</keyword>
<reference evidence="2 3" key="1">
    <citation type="submission" date="2024-08" db="EMBL/GenBank/DDBJ databases">
        <authorList>
            <person name="Cucini C."/>
            <person name="Frati F."/>
        </authorList>
    </citation>
    <scope>NUCLEOTIDE SEQUENCE [LARGE SCALE GENOMIC DNA]</scope>
</reference>
<evidence type="ECO:0000256" key="1">
    <source>
        <dbReference type="SAM" id="Phobius"/>
    </source>
</evidence>
<evidence type="ECO:0000313" key="3">
    <source>
        <dbReference type="Proteomes" id="UP001642540"/>
    </source>
</evidence>
<feature type="transmembrane region" description="Helical" evidence="1">
    <location>
        <begin position="153"/>
        <end position="179"/>
    </location>
</feature>
<sequence length="411" mass="47726">MQNTYLIYILSLNEIVSRVGMHPTYFYYWNSKERKLNSETKWQRVIPWLISQIVASIYLIIVVPIVILRMIYQLNNSDEVVCLDRMFAYLLQTLVLLLSYGLNLTFYHQRKSIVGYLNQLLYYHEEFFKKRFASRFWKEFAEIKKINRESFDVIGWFQIYLVLYLGLIPAIATLVVSYFDLNSPYMSSLYIIPANLQKDIVDTTMYKLLMAILSYFLHAEACRTLRHSMTAVIHASSLTVNITNRHLSQSNSMSLAKRINDYRIFTQVHSQSVTFSTMISILMGMGYIITVISGAISLVGWMFLRPVVYFVFPLTWLVVIITTVTTLTAIPYCACFNEGSTQLLEKLRLDVKVLWGKQRRLLLCLLKTLKPVKFYCGNVGPICRESNTLFLVAIIADTSSLLLLCKLYMLE</sequence>
<keyword evidence="3" id="KW-1185">Reference proteome</keyword>
<comment type="caution">
    <text evidence="2">The sequence shown here is derived from an EMBL/GenBank/DDBJ whole genome shotgun (WGS) entry which is preliminary data.</text>
</comment>
<name>A0ABP1Q3P2_9HEXA</name>
<organism evidence="2 3">
    <name type="scientific">Orchesella dallaii</name>
    <dbReference type="NCBI Taxonomy" id="48710"/>
    <lineage>
        <taxon>Eukaryota</taxon>
        <taxon>Metazoa</taxon>
        <taxon>Ecdysozoa</taxon>
        <taxon>Arthropoda</taxon>
        <taxon>Hexapoda</taxon>
        <taxon>Collembola</taxon>
        <taxon>Entomobryomorpha</taxon>
        <taxon>Entomobryoidea</taxon>
        <taxon>Orchesellidae</taxon>
        <taxon>Orchesellinae</taxon>
        <taxon>Orchesella</taxon>
    </lineage>
</organism>